<evidence type="ECO:0000256" key="9">
    <source>
        <dbReference type="SAM" id="SignalP"/>
    </source>
</evidence>
<keyword evidence="5" id="KW-0325">Glycoprotein</keyword>
<dbReference type="PROSITE" id="PS00022">
    <property type="entry name" value="EGF_1"/>
    <property type="match status" value="1"/>
</dbReference>
<dbReference type="Gene3D" id="2.170.140.10">
    <property type="entry name" value="Chitin binding domain"/>
    <property type="match status" value="3"/>
</dbReference>
<evidence type="ECO:0000256" key="4">
    <source>
        <dbReference type="ARBA" id="ARBA00023157"/>
    </source>
</evidence>
<keyword evidence="6" id="KW-0245">EGF-like domain</keyword>
<sequence>MRIVDIELPLNPKMKQGHLKLLLCLLLAASATGQWNTAGQQGGPQPLGFGQSSMSAWGGFSGMGAFAPSLGSALTAAAAAPPADTKFAGADVTSGTVQQYGSSAAVPAAGDSRSLSTNVCYSIIDSTFPSFSDYCSALPQTTFTLPNFFGHNTKREANDLLLSLAPALDAQCVHIIRMFTCPLFFPPCNDAATLPCASLCRKIQNQCNGFDLSAINCDQLPEQSDFCPSFTGSTRALGGGGAYGSSGSYNSYGGSSYGQAAKSVGPAPYSGGDSYGASSYGHAAKSVGPAPYGGSSSGEAVRSVGSGSYGGSSYGGAAKSVGPAPYGGSSSGEAVRSVGSGSYGGSSYGQGVKSVGPAPYSGGDSYGASSYGHAAKSFGPASYGGSSSGEAVRSVGSGSYGGSSYGGAAKSVGPASYGGSSSGEAVRSVGSGSYGGSSYGGAVKSVGPAPYGGGDSYGGSSNGDVVKSTGSVYGSAINFDGPAPYGGSSSGEAVRSVGSGSYGGSSYGQGVKSVGPAPYGGSSSGEAVRSVGSGSYGGSSYGGAVKSVGSASYGGSSYGEAAKSVGPAPYGGGDSYGGLPHGPATKSFGPKSYGNGGIYGGSSHGEAAKSVGSGSYGGSSYGQAAKSVAPASYGGSSYGSVAKSAGSSSYGNGGSYGASYDAASTGAPYGIQSTGEYTAYYPEQLDLSNCGPTPTQNPCTLDGPQYFPLPGYPQCYIQCALDIMYVKPCPHVLVWNPRINVCDWPTVAEYPAYDNNYGSSSYGAASTNYESGPSNSYGRKKRSTSERKKRFFPGGFGGGRPISMEVPVGPPLPGLIPLPGLPGPIGVPGPLIPPPFFPPFGPPFGPIPPPFIPPFLPPIGPIPPPILPPPLIPPFLPPFVPPMPVPLGGPLLPPLPMSIPATFIPGPPPIFGNPLFGPFGGPGGPLGGPFGGLGGPLGGPFGGLGGPFGGPLGGFGGPLEPFGGPFGPFDGPFGGFGGEEFFDDPFDSDFGFGGGFPFGDEFYGGPPGPFFEPFPFPGGYDIGFGDGDYGMKGHHGKGGYGKSHKSKGGYGNSNKKNNYGNSYKSNNYDNSYKSNNYDNGYKSNNYDSGYKSNNYDNNYKSNNYDNGYKSNNYDSGYKSNNYDNSYKSNNYDNGYKSNNYDSGYKSNNYDNDYKKNSYDNGYKKNSYDNGYKKNSYDSGNKKNSYDNSYSSYNDDDDNSYSKSDYSKNGGFSYPSYKSKGSKSYSSSNSGYGNNDYAGNYYRKKRQYGLNVEQETERHLPQQLAVEYSPMTSVQQKVRLPTESLIQPSICAGKSIKTNVPHPTDLKKYISCLNENSYKVMDCPSGLIFNVDINQCEKTTNSESLCERDQPCMNDGQCYQTSPSSYKCTCRGSWTGERCETPLSSCASNPCGENSECHTLVANDFKQDYVCVCDNKKSYGLTCGRNTVPNPCIAEPEDREQYYPFAYSAHAYVQCNGDLFYVRPCAGGLFWNQETKICDRAEVAPARPFHEQSESYKNTYGSPQSKLMFTRPLVSAADQSVDTQQGYRYRNYNPHKMVNDQGTFNQISSRKEMPMNSFFSVPLVMKQNRRLHAQPQYTTREEQPTESDQETNTFVQPTPQRPTFRFFHSSPSRMVNSMNTQSSYKK</sequence>
<name>A0A813WTM4_9BILA</name>
<feature type="domain" description="EGF-like" evidence="10">
    <location>
        <begin position="1341"/>
        <end position="1379"/>
    </location>
</feature>
<feature type="domain" description="EGF-like" evidence="10">
    <location>
        <begin position="1381"/>
        <end position="1423"/>
    </location>
</feature>
<dbReference type="InterPro" id="IPR020067">
    <property type="entry name" value="Frizzled_dom"/>
</dbReference>
<evidence type="ECO:0000313" key="14">
    <source>
        <dbReference type="Proteomes" id="UP000663860"/>
    </source>
</evidence>
<evidence type="ECO:0000259" key="10">
    <source>
        <dbReference type="PROSITE" id="PS50026"/>
    </source>
</evidence>
<feature type="domain" description="Chitin-binding type-2" evidence="12">
    <location>
        <begin position="1287"/>
        <end position="1347"/>
    </location>
</feature>
<gene>
    <name evidence="13" type="ORF">IZO911_LOCUS9992</name>
</gene>
<organism evidence="13 14">
    <name type="scientific">Adineta steineri</name>
    <dbReference type="NCBI Taxonomy" id="433720"/>
    <lineage>
        <taxon>Eukaryota</taxon>
        <taxon>Metazoa</taxon>
        <taxon>Spiralia</taxon>
        <taxon>Gnathifera</taxon>
        <taxon>Rotifera</taxon>
        <taxon>Eurotatoria</taxon>
        <taxon>Bdelloidea</taxon>
        <taxon>Adinetida</taxon>
        <taxon>Adinetidae</taxon>
        <taxon>Adineta</taxon>
    </lineage>
</organism>
<feature type="compositionally biased region" description="Polar residues" evidence="8">
    <location>
        <begin position="768"/>
        <end position="777"/>
    </location>
</feature>
<keyword evidence="2 9" id="KW-0732">Signal</keyword>
<evidence type="ECO:0000256" key="3">
    <source>
        <dbReference type="ARBA" id="ARBA00022737"/>
    </source>
</evidence>
<dbReference type="Gene3D" id="1.10.2000.10">
    <property type="entry name" value="Frizzled cysteine-rich domain"/>
    <property type="match status" value="1"/>
</dbReference>
<comment type="caution">
    <text evidence="6">Lacks conserved residue(s) required for the propagation of feature annotation.</text>
</comment>
<dbReference type="SMART" id="SM00063">
    <property type="entry name" value="FRI"/>
    <property type="match status" value="1"/>
</dbReference>
<accession>A0A813WTM4</accession>
<protein>
    <submittedName>
        <fullName evidence="13">Uncharacterized protein</fullName>
    </submittedName>
</protein>
<feature type="region of interest" description="Disordered" evidence="8">
    <location>
        <begin position="768"/>
        <end position="794"/>
    </location>
</feature>
<keyword evidence="1" id="KW-0147">Chitin-binding</keyword>
<dbReference type="SUPFAM" id="SSF57196">
    <property type="entry name" value="EGF/Laminin"/>
    <property type="match status" value="1"/>
</dbReference>
<dbReference type="SMART" id="SM00179">
    <property type="entry name" value="EGF_CA"/>
    <property type="match status" value="1"/>
</dbReference>
<feature type="compositionally biased region" description="Basic and acidic residues" evidence="8">
    <location>
        <begin position="1151"/>
        <end position="1184"/>
    </location>
</feature>
<evidence type="ECO:0000256" key="6">
    <source>
        <dbReference type="PROSITE-ProRule" id="PRU00076"/>
    </source>
</evidence>
<evidence type="ECO:0000256" key="8">
    <source>
        <dbReference type="SAM" id="MobiDB-lite"/>
    </source>
</evidence>
<dbReference type="CDD" id="cd00054">
    <property type="entry name" value="EGF_CA"/>
    <property type="match status" value="1"/>
</dbReference>
<feature type="domain" description="FZ" evidence="11">
    <location>
        <begin position="115"/>
        <end position="230"/>
    </location>
</feature>
<dbReference type="PANTHER" id="PTHR23301">
    <property type="entry name" value="CHITIN BINDING PERITROPHIN-A"/>
    <property type="match status" value="1"/>
</dbReference>
<dbReference type="Pfam" id="PF01607">
    <property type="entry name" value="CBM_14"/>
    <property type="match status" value="3"/>
</dbReference>
<dbReference type="Gene3D" id="2.10.25.10">
    <property type="entry name" value="Laminin"/>
    <property type="match status" value="1"/>
</dbReference>
<dbReference type="GO" id="GO:0008061">
    <property type="term" value="F:chitin binding"/>
    <property type="evidence" value="ECO:0007669"/>
    <property type="project" value="UniProtKB-KW"/>
</dbReference>
<evidence type="ECO:0000256" key="2">
    <source>
        <dbReference type="ARBA" id="ARBA00022729"/>
    </source>
</evidence>
<dbReference type="Pfam" id="PF01392">
    <property type="entry name" value="Fz"/>
    <property type="match status" value="1"/>
</dbReference>
<evidence type="ECO:0000256" key="1">
    <source>
        <dbReference type="ARBA" id="ARBA00022669"/>
    </source>
</evidence>
<dbReference type="SMART" id="SM00494">
    <property type="entry name" value="ChtBD2"/>
    <property type="match status" value="3"/>
</dbReference>
<evidence type="ECO:0000259" key="11">
    <source>
        <dbReference type="PROSITE" id="PS50038"/>
    </source>
</evidence>
<dbReference type="PROSITE" id="PS50940">
    <property type="entry name" value="CHIT_BIND_II"/>
    <property type="match status" value="1"/>
</dbReference>
<feature type="compositionally biased region" description="Low complexity" evidence="8">
    <location>
        <begin position="1052"/>
        <end position="1150"/>
    </location>
</feature>
<feature type="compositionally biased region" description="Polar residues" evidence="8">
    <location>
        <begin position="1608"/>
        <end position="1625"/>
    </location>
</feature>
<dbReference type="InterPro" id="IPR000742">
    <property type="entry name" value="EGF"/>
</dbReference>
<feature type="region of interest" description="Disordered" evidence="8">
    <location>
        <begin position="1040"/>
        <end position="1233"/>
    </location>
</feature>
<dbReference type="Proteomes" id="UP000663860">
    <property type="component" value="Unassembled WGS sequence"/>
</dbReference>
<proteinExistence type="predicted"/>
<dbReference type="InterPro" id="IPR001881">
    <property type="entry name" value="EGF-like_Ca-bd_dom"/>
</dbReference>
<dbReference type="InterPro" id="IPR002557">
    <property type="entry name" value="Chitin-bd_dom"/>
</dbReference>
<feature type="region of interest" description="Disordered" evidence="8">
    <location>
        <begin position="1572"/>
        <end position="1625"/>
    </location>
</feature>
<dbReference type="SUPFAM" id="SSF63501">
    <property type="entry name" value="Frizzled cysteine-rich domain"/>
    <property type="match status" value="1"/>
</dbReference>
<dbReference type="InterPro" id="IPR036508">
    <property type="entry name" value="Chitin-bd_dom_sf"/>
</dbReference>
<dbReference type="PROSITE" id="PS50026">
    <property type="entry name" value="EGF_3"/>
    <property type="match status" value="2"/>
</dbReference>
<dbReference type="PANTHER" id="PTHR23301:SF0">
    <property type="entry name" value="CHITIN-BINDING TYPE-2 DOMAIN-CONTAINING PROTEIN-RELATED"/>
    <property type="match status" value="1"/>
</dbReference>
<dbReference type="EMBL" id="CAJNOE010000071">
    <property type="protein sequence ID" value="CAF0858480.1"/>
    <property type="molecule type" value="Genomic_DNA"/>
</dbReference>
<dbReference type="GO" id="GO:0005509">
    <property type="term" value="F:calcium ion binding"/>
    <property type="evidence" value="ECO:0007669"/>
    <property type="project" value="InterPro"/>
</dbReference>
<feature type="disulfide bond" evidence="6">
    <location>
        <begin position="1369"/>
        <end position="1378"/>
    </location>
</feature>
<dbReference type="SUPFAM" id="SSF57625">
    <property type="entry name" value="Invertebrate chitin-binding proteins"/>
    <property type="match status" value="3"/>
</dbReference>
<feature type="compositionally biased region" description="Low complexity" evidence="8">
    <location>
        <begin position="1200"/>
        <end position="1233"/>
    </location>
</feature>
<dbReference type="GO" id="GO:0005576">
    <property type="term" value="C:extracellular region"/>
    <property type="evidence" value="ECO:0007669"/>
    <property type="project" value="InterPro"/>
</dbReference>
<evidence type="ECO:0000256" key="5">
    <source>
        <dbReference type="ARBA" id="ARBA00023180"/>
    </source>
</evidence>
<dbReference type="SMART" id="SM00181">
    <property type="entry name" value="EGF"/>
    <property type="match status" value="2"/>
</dbReference>
<keyword evidence="3" id="KW-0677">Repeat</keyword>
<dbReference type="InterPro" id="IPR036790">
    <property type="entry name" value="Frizzled_dom_sf"/>
</dbReference>
<evidence type="ECO:0000313" key="13">
    <source>
        <dbReference type="EMBL" id="CAF0858480.1"/>
    </source>
</evidence>
<dbReference type="InterPro" id="IPR051940">
    <property type="entry name" value="Chitin_bind-dev_reg"/>
</dbReference>
<dbReference type="PROSITE" id="PS50038">
    <property type="entry name" value="FZ"/>
    <property type="match status" value="1"/>
</dbReference>
<feature type="chain" id="PRO_5032570167" evidence="9">
    <location>
        <begin position="34"/>
        <end position="1625"/>
    </location>
</feature>
<feature type="signal peptide" evidence="9">
    <location>
        <begin position="1"/>
        <end position="33"/>
    </location>
</feature>
<feature type="compositionally biased region" description="Basic residues" evidence="8">
    <location>
        <begin position="778"/>
        <end position="791"/>
    </location>
</feature>
<feature type="disulfide bond" evidence="7">
    <location>
        <begin position="135"/>
        <end position="181"/>
    </location>
</feature>
<keyword evidence="4 6" id="KW-1015">Disulfide bond</keyword>
<reference evidence="13" key="1">
    <citation type="submission" date="2021-02" db="EMBL/GenBank/DDBJ databases">
        <authorList>
            <person name="Nowell W R."/>
        </authorList>
    </citation>
    <scope>NUCLEOTIDE SEQUENCE</scope>
</reference>
<dbReference type="CDD" id="cd07066">
    <property type="entry name" value="CRD_FZ"/>
    <property type="match status" value="1"/>
</dbReference>
<evidence type="ECO:0000256" key="7">
    <source>
        <dbReference type="PROSITE-ProRule" id="PRU00090"/>
    </source>
</evidence>
<comment type="caution">
    <text evidence="13">The sequence shown here is derived from an EMBL/GenBank/DDBJ whole genome shotgun (WGS) entry which is preliminary data.</text>
</comment>
<evidence type="ECO:0000259" key="12">
    <source>
        <dbReference type="PROSITE" id="PS50940"/>
    </source>
</evidence>